<keyword evidence="3" id="KW-1185">Reference proteome</keyword>
<dbReference type="AlphaFoldDB" id="A0ABD2C364"/>
<keyword evidence="1" id="KW-1133">Transmembrane helix</keyword>
<organism evidence="2 3">
    <name type="scientific">Vespula maculifrons</name>
    <name type="common">Eastern yellow jacket</name>
    <name type="synonym">Wasp</name>
    <dbReference type="NCBI Taxonomy" id="7453"/>
    <lineage>
        <taxon>Eukaryota</taxon>
        <taxon>Metazoa</taxon>
        <taxon>Ecdysozoa</taxon>
        <taxon>Arthropoda</taxon>
        <taxon>Hexapoda</taxon>
        <taxon>Insecta</taxon>
        <taxon>Pterygota</taxon>
        <taxon>Neoptera</taxon>
        <taxon>Endopterygota</taxon>
        <taxon>Hymenoptera</taxon>
        <taxon>Apocrita</taxon>
        <taxon>Aculeata</taxon>
        <taxon>Vespoidea</taxon>
        <taxon>Vespidae</taxon>
        <taxon>Vespinae</taxon>
        <taxon>Vespula</taxon>
    </lineage>
</organism>
<protein>
    <submittedName>
        <fullName evidence="2">Uncharacterized protein</fullName>
    </submittedName>
</protein>
<evidence type="ECO:0000313" key="2">
    <source>
        <dbReference type="EMBL" id="KAL2739482.1"/>
    </source>
</evidence>
<gene>
    <name evidence="2" type="ORF">V1477_010871</name>
</gene>
<feature type="transmembrane region" description="Helical" evidence="1">
    <location>
        <begin position="6"/>
        <end position="23"/>
    </location>
</feature>
<sequence length="71" mass="8094">MSIKTNAVVTLIVIKSVFFYILMGKHRNFLYESGTEYSSSKDQHIFKPFVTIMSKATKESSVVSLNKEKES</sequence>
<dbReference type="EMBL" id="JAYRBN010000061">
    <property type="protein sequence ID" value="KAL2739482.1"/>
    <property type="molecule type" value="Genomic_DNA"/>
</dbReference>
<proteinExistence type="predicted"/>
<accession>A0ABD2C364</accession>
<evidence type="ECO:0000256" key="1">
    <source>
        <dbReference type="SAM" id="Phobius"/>
    </source>
</evidence>
<reference evidence="2 3" key="1">
    <citation type="journal article" date="2024" name="Ann. Entomol. Soc. Am.">
        <title>Genomic analyses of the southern and eastern yellowjacket wasps (Hymenoptera: Vespidae) reveal evolutionary signatures of social life.</title>
        <authorList>
            <person name="Catto M.A."/>
            <person name="Caine P.B."/>
            <person name="Orr S.E."/>
            <person name="Hunt B.G."/>
            <person name="Goodisman M.A.D."/>
        </authorList>
    </citation>
    <scope>NUCLEOTIDE SEQUENCE [LARGE SCALE GENOMIC DNA]</scope>
    <source>
        <strain evidence="2">232</strain>
        <tissue evidence="2">Head and thorax</tissue>
    </source>
</reference>
<comment type="caution">
    <text evidence="2">The sequence shown here is derived from an EMBL/GenBank/DDBJ whole genome shotgun (WGS) entry which is preliminary data.</text>
</comment>
<name>A0ABD2C364_VESMC</name>
<keyword evidence="1" id="KW-0472">Membrane</keyword>
<keyword evidence="1" id="KW-0812">Transmembrane</keyword>
<evidence type="ECO:0000313" key="3">
    <source>
        <dbReference type="Proteomes" id="UP001607303"/>
    </source>
</evidence>
<dbReference type="Proteomes" id="UP001607303">
    <property type="component" value="Unassembled WGS sequence"/>
</dbReference>